<dbReference type="GO" id="GO:0071111">
    <property type="term" value="F:cyclic-guanylate-specific phosphodiesterase activity"/>
    <property type="evidence" value="ECO:0007669"/>
    <property type="project" value="InterPro"/>
</dbReference>
<dbReference type="RefSeq" id="WP_153006339.1">
    <property type="nucleotide sequence ID" value="NZ_LDTE01000177.1"/>
</dbReference>
<accession>A0A147IJ34</accession>
<evidence type="ECO:0000259" key="1">
    <source>
        <dbReference type="PROSITE" id="PS50883"/>
    </source>
</evidence>
<dbReference type="InterPro" id="IPR001633">
    <property type="entry name" value="EAL_dom"/>
</dbReference>
<dbReference type="CDD" id="cd01948">
    <property type="entry name" value="EAL"/>
    <property type="match status" value="1"/>
</dbReference>
<dbReference type="Pfam" id="PF00563">
    <property type="entry name" value="EAL"/>
    <property type="match status" value="1"/>
</dbReference>
<dbReference type="AlphaFoldDB" id="A0A147IJ34"/>
<organism evidence="2 3">
    <name type="scientific">Sphingomonas sanguinis</name>
    <dbReference type="NCBI Taxonomy" id="33051"/>
    <lineage>
        <taxon>Bacteria</taxon>
        <taxon>Pseudomonadati</taxon>
        <taxon>Pseudomonadota</taxon>
        <taxon>Alphaproteobacteria</taxon>
        <taxon>Sphingomonadales</taxon>
        <taxon>Sphingomonadaceae</taxon>
        <taxon>Sphingomonas</taxon>
    </lineage>
</organism>
<dbReference type="PANTHER" id="PTHR33121">
    <property type="entry name" value="CYCLIC DI-GMP PHOSPHODIESTERASE PDEF"/>
    <property type="match status" value="1"/>
</dbReference>
<feature type="non-terminal residue" evidence="2">
    <location>
        <position position="1"/>
    </location>
</feature>
<dbReference type="EMBL" id="LDTE01000177">
    <property type="protein sequence ID" value="KTT92452.1"/>
    <property type="molecule type" value="Genomic_DNA"/>
</dbReference>
<comment type="caution">
    <text evidence="2">The sequence shown here is derived from an EMBL/GenBank/DDBJ whole genome shotgun (WGS) entry which is preliminary data.</text>
</comment>
<dbReference type="InterPro" id="IPR035919">
    <property type="entry name" value="EAL_sf"/>
</dbReference>
<protein>
    <recommendedName>
        <fullName evidence="1">EAL domain-containing protein</fullName>
    </recommendedName>
</protein>
<feature type="domain" description="EAL" evidence="1">
    <location>
        <begin position="1"/>
        <end position="75"/>
    </location>
</feature>
<proteinExistence type="predicted"/>
<evidence type="ECO:0000313" key="2">
    <source>
        <dbReference type="EMBL" id="KTT92452.1"/>
    </source>
</evidence>
<dbReference type="PANTHER" id="PTHR33121:SF71">
    <property type="entry name" value="OXYGEN SENSOR PROTEIN DOSP"/>
    <property type="match status" value="1"/>
</dbReference>
<gene>
    <name evidence="2" type="ORF">SB4_18450</name>
</gene>
<dbReference type="PROSITE" id="PS50883">
    <property type="entry name" value="EAL"/>
    <property type="match status" value="1"/>
</dbReference>
<dbReference type="SUPFAM" id="SSF141868">
    <property type="entry name" value="EAL domain-like"/>
    <property type="match status" value="1"/>
</dbReference>
<reference evidence="2 3" key="1">
    <citation type="journal article" date="2016" name="Front. Microbiol.">
        <title>Genomic Resource of Rice Seed Associated Bacteria.</title>
        <authorList>
            <person name="Midha S."/>
            <person name="Bansal K."/>
            <person name="Sharma S."/>
            <person name="Kumar N."/>
            <person name="Patil P.P."/>
            <person name="Chaudhry V."/>
            <person name="Patil P.B."/>
        </authorList>
    </citation>
    <scope>NUCLEOTIDE SEQUENCE [LARGE SCALE GENOMIC DNA]</scope>
    <source>
        <strain evidence="2 3">SB4</strain>
    </source>
</reference>
<dbReference type="PATRIC" id="fig|33051.4.peg.1284"/>
<dbReference type="InterPro" id="IPR050706">
    <property type="entry name" value="Cyclic-di-GMP_PDE-like"/>
</dbReference>
<sequence>DKIKIDRSFIRAMDAHGPALSIVRASLGLGRSLNIPIVAEGVETEYQYAMLRDLGCDQIQGYLIGRPAISHAQAA</sequence>
<dbReference type="Proteomes" id="UP000074072">
    <property type="component" value="Unassembled WGS sequence"/>
</dbReference>
<name>A0A147IJ34_9SPHN</name>
<dbReference type="Gene3D" id="3.20.20.450">
    <property type="entry name" value="EAL domain"/>
    <property type="match status" value="1"/>
</dbReference>
<evidence type="ECO:0000313" key="3">
    <source>
        <dbReference type="Proteomes" id="UP000074072"/>
    </source>
</evidence>
<dbReference type="OrthoDB" id="9814202at2"/>